<organism evidence="1 2">
    <name type="scientific">Panagrolaimus sp. ES5</name>
    <dbReference type="NCBI Taxonomy" id="591445"/>
    <lineage>
        <taxon>Eukaryota</taxon>
        <taxon>Metazoa</taxon>
        <taxon>Ecdysozoa</taxon>
        <taxon>Nematoda</taxon>
        <taxon>Chromadorea</taxon>
        <taxon>Rhabditida</taxon>
        <taxon>Tylenchina</taxon>
        <taxon>Panagrolaimomorpha</taxon>
        <taxon>Panagrolaimoidea</taxon>
        <taxon>Panagrolaimidae</taxon>
        <taxon>Panagrolaimus</taxon>
    </lineage>
</organism>
<protein>
    <submittedName>
        <fullName evidence="2">Uncharacterized protein</fullName>
    </submittedName>
</protein>
<proteinExistence type="predicted"/>
<name>A0AC34FY47_9BILA</name>
<evidence type="ECO:0000313" key="1">
    <source>
        <dbReference type="Proteomes" id="UP000887579"/>
    </source>
</evidence>
<dbReference type="Proteomes" id="UP000887579">
    <property type="component" value="Unplaced"/>
</dbReference>
<evidence type="ECO:0000313" key="2">
    <source>
        <dbReference type="WBParaSite" id="ES5_v2.g22251.t1"/>
    </source>
</evidence>
<reference evidence="2" key="1">
    <citation type="submission" date="2022-11" db="UniProtKB">
        <authorList>
            <consortium name="WormBaseParasite"/>
        </authorList>
    </citation>
    <scope>IDENTIFICATION</scope>
</reference>
<accession>A0AC34FY47</accession>
<sequence length="189" mass="21472">MATKEYCLPFNDKQKGVADSVSDDQYSSLNLNNQNHKCVLQEIFHPKSISSDNKEGQNYVKQNSWTKPSKYLPTSVLYNNGDPGEGNEIRKPKSINNSTLSIHITAYENSVEASFDADYGKREGLKKKWEKLVSNKNKQLFNSSSASNSENPFQFPRQQENEQTSAPELLKFKASQKLLHPNTQKVYFG</sequence>
<dbReference type="WBParaSite" id="ES5_v2.g22251.t1">
    <property type="protein sequence ID" value="ES5_v2.g22251.t1"/>
    <property type="gene ID" value="ES5_v2.g22251"/>
</dbReference>